<proteinExistence type="predicted"/>
<sequence length="350" mass="37975">MEGEYLSSLGSVSDSSDGQMWGMLDVRKVSSEEEFASLKKKIRKGKKAWLAKQQQLVKSPTRKKGGQKPRETLVISDDDTSRNKRVGLETNSGSTPVKAPLPKHPADRIESGDHSEATNRPGQAGTGDSASASADPNPSDPNPSDPNPSDPNPSGPNPSGPNPSGPNSSGPNPSGPNPSGPNPSGPNPSGSNPSGPNPSGHARTDSRRKKNSSGNRHATPKKQKLQPFSTVSNPNKYVMTYSMRPRQSYMNSITGHKGEYVVNEMLERELAGTGLKPCWVNRSEETRLPYDVVVLDESNTEVMFIEVKGSQHENNQFYLSAQELDMAIKEGDRYFVYYVSNLAKEPTLRM</sequence>
<dbReference type="Proteomes" id="UP000019763">
    <property type="component" value="Unassembled WGS sequence"/>
</dbReference>
<feature type="compositionally biased region" description="Pro residues" evidence="1">
    <location>
        <begin position="138"/>
        <end position="164"/>
    </location>
</feature>
<evidence type="ECO:0000313" key="4">
    <source>
        <dbReference type="Proteomes" id="UP000019763"/>
    </source>
</evidence>
<protein>
    <recommendedName>
        <fullName evidence="2">Protein NO VEIN C-terminal domain-containing protein</fullName>
    </recommendedName>
</protein>
<dbReference type="AlphaFoldDB" id="A0A023BAS6"/>
<dbReference type="EMBL" id="AFNH02000269">
    <property type="protein sequence ID" value="EZG78543.1"/>
    <property type="molecule type" value="Genomic_DNA"/>
</dbReference>
<dbReference type="VEuPathDB" id="CryptoDB:GNI_035090"/>
<comment type="caution">
    <text evidence="3">The sequence shown here is derived from an EMBL/GenBank/DDBJ whole genome shotgun (WGS) entry which is preliminary data.</text>
</comment>
<feature type="compositionally biased region" description="Pro residues" evidence="1">
    <location>
        <begin position="173"/>
        <end position="186"/>
    </location>
</feature>
<name>A0A023BAS6_GRENI</name>
<organism evidence="3 4">
    <name type="scientific">Gregarina niphandrodes</name>
    <name type="common">Septate eugregarine</name>
    <dbReference type="NCBI Taxonomy" id="110365"/>
    <lineage>
        <taxon>Eukaryota</taxon>
        <taxon>Sar</taxon>
        <taxon>Alveolata</taxon>
        <taxon>Apicomplexa</taxon>
        <taxon>Conoidasida</taxon>
        <taxon>Gregarinasina</taxon>
        <taxon>Eugregarinorida</taxon>
        <taxon>Gregarinidae</taxon>
        <taxon>Gregarina</taxon>
    </lineage>
</organism>
<feature type="compositionally biased region" description="Low complexity" evidence="1">
    <location>
        <begin position="1"/>
        <end position="18"/>
    </location>
</feature>
<feature type="compositionally biased region" description="Low complexity" evidence="1">
    <location>
        <begin position="187"/>
        <end position="200"/>
    </location>
</feature>
<dbReference type="InterPro" id="IPR024975">
    <property type="entry name" value="NOV_C"/>
</dbReference>
<evidence type="ECO:0000259" key="2">
    <source>
        <dbReference type="Pfam" id="PF13020"/>
    </source>
</evidence>
<dbReference type="Pfam" id="PF13020">
    <property type="entry name" value="NOV_C"/>
    <property type="match status" value="1"/>
</dbReference>
<feature type="region of interest" description="Disordered" evidence="1">
    <location>
        <begin position="44"/>
        <end position="232"/>
    </location>
</feature>
<dbReference type="RefSeq" id="XP_011129264.1">
    <property type="nucleotide sequence ID" value="XM_011130962.1"/>
</dbReference>
<keyword evidence="4" id="KW-1185">Reference proteome</keyword>
<feature type="region of interest" description="Disordered" evidence="1">
    <location>
        <begin position="1"/>
        <end position="20"/>
    </location>
</feature>
<gene>
    <name evidence="3" type="ORF">GNI_035090</name>
</gene>
<feature type="domain" description="Protein NO VEIN C-terminal" evidence="2">
    <location>
        <begin position="259"/>
        <end position="348"/>
    </location>
</feature>
<reference evidence="3" key="1">
    <citation type="submission" date="2013-12" db="EMBL/GenBank/DDBJ databases">
        <authorList>
            <person name="Omoto C.K."/>
            <person name="Sibley D."/>
            <person name="Venepally P."/>
            <person name="Hadjithomas M."/>
            <person name="Karamycheva S."/>
            <person name="Brunk B."/>
            <person name="Roos D."/>
            <person name="Caler E."/>
            <person name="Lorenzi H."/>
        </authorList>
    </citation>
    <scope>NUCLEOTIDE SEQUENCE</scope>
</reference>
<evidence type="ECO:0000256" key="1">
    <source>
        <dbReference type="SAM" id="MobiDB-lite"/>
    </source>
</evidence>
<feature type="compositionally biased region" description="Basic and acidic residues" evidence="1">
    <location>
        <begin position="104"/>
        <end position="117"/>
    </location>
</feature>
<dbReference type="GeneID" id="22911384"/>
<evidence type="ECO:0000313" key="3">
    <source>
        <dbReference type="EMBL" id="EZG78543.1"/>
    </source>
</evidence>
<accession>A0A023BAS6</accession>
<dbReference type="OrthoDB" id="426371at2759"/>